<proteinExistence type="predicted"/>
<evidence type="ECO:0000313" key="3">
    <source>
        <dbReference type="Proteomes" id="UP000192596"/>
    </source>
</evidence>
<reference evidence="3" key="1">
    <citation type="submission" date="2017-03" db="EMBL/GenBank/DDBJ databases">
        <title>Genomes of endolithic fungi from Antarctica.</title>
        <authorList>
            <person name="Coleine C."/>
            <person name="Masonjones S."/>
            <person name="Stajich J.E."/>
        </authorList>
    </citation>
    <scope>NUCLEOTIDE SEQUENCE [LARGE SCALE GENOMIC DNA]</scope>
    <source>
        <strain evidence="3">CCFEE 5527</strain>
    </source>
</reference>
<keyword evidence="3" id="KW-1185">Reference proteome</keyword>
<sequence>MGLAQSPASAFPSDHVVRPDELHSEGVFHEMTAEEFEATLRDWHFTSPIEVSSDAFEPSNKGSQQHTPVSPQTSNDQYTPSSNDADWIEVYGNGLDQETLDICSADASSFSGDFETISPLESHYSAYSMMSQPDHSEPASASGSSRRPSVAPVATQRRVHPAGGDAARPEPTRQPERAQDDLSQHPFDMDAVMTSAALDSALLTGLNPQDAFYHNAPPLQSSWREAGPGASNTFYHGSSQATAYAWGTMQHTMSPYEGFLAATATAPISATDSQPLNQHLAYQIAHNQQTLPTTSGANDHLTSFTSTPSHAVGFHATSALSIPVTMDPSNLAMHARPALQIPVQNRPAPIPVPTRQAAHAPYPSTHRTIAVAGPAAIVTSTHHRHAPEPSSAKGGRKKNTHLNDETRQKSSTMRKRGACWRCAMQRDPCDGGDPCTRCQMRWQKGQQYFFDCDRSKLPDFVLDFLPPSLTLMHQKQTIENCVREQVQFWDFKRPVVVHLTSGYGPPLRWTLYEFVPSTQEYLGQVQFRQNPSTGRSVRSDRYSPPLGITKIETSDDAHFKNYLDELMESHHLGDFPWTCFEEESQVNDFQATTLALLVQLYARTQDIDLRSLLRSIIKMLIITYIMGHTLTFPDDTLHYIRASIQHPHKPPVLPAHTSPRLANRQLKFFFSTLRGNIYKDILKWLQATLHTSGHKESTWLSAFCVMLGLGMVLEEVQRTIQLQADTKAMKGDMPFAEAMQEARWACEKIDERFKLLVGLYQCKYRDKKWVGRGSFGEQTPKLRDPIEGEFLAELRLLVEEREAHLRHRSNIALSSETQCQYTSRLVAKFLLPFLNLPVG</sequence>
<name>A0A1V8T929_9PEZI</name>
<dbReference type="PANTHER" id="PTHR35392:SF1">
    <property type="entry name" value="ZN(II)2CYS6 TRANSCRIPTION FACTOR (EUROFUNG)"/>
    <property type="match status" value="1"/>
</dbReference>
<accession>A0A1V8T929</accession>
<evidence type="ECO:0000256" key="1">
    <source>
        <dbReference type="SAM" id="MobiDB-lite"/>
    </source>
</evidence>
<feature type="compositionally biased region" description="Polar residues" evidence="1">
    <location>
        <begin position="60"/>
        <end position="84"/>
    </location>
</feature>
<protein>
    <recommendedName>
        <fullName evidence="4">Zn(2)-C6 fungal-type domain-containing protein</fullName>
    </recommendedName>
</protein>
<feature type="compositionally biased region" description="Low complexity" evidence="1">
    <location>
        <begin position="138"/>
        <end position="153"/>
    </location>
</feature>
<dbReference type="Proteomes" id="UP000192596">
    <property type="component" value="Unassembled WGS sequence"/>
</dbReference>
<evidence type="ECO:0000313" key="2">
    <source>
        <dbReference type="EMBL" id="OQO07692.1"/>
    </source>
</evidence>
<dbReference type="EMBL" id="NAJO01000014">
    <property type="protein sequence ID" value="OQO07692.1"/>
    <property type="molecule type" value="Genomic_DNA"/>
</dbReference>
<evidence type="ECO:0008006" key="4">
    <source>
        <dbReference type="Google" id="ProtNLM"/>
    </source>
</evidence>
<dbReference type="PANTHER" id="PTHR35392">
    <property type="entry name" value="ZN(II)2CYS6 TRANSCRIPTION FACTOR (EUROFUNG)-RELATED-RELATED"/>
    <property type="match status" value="1"/>
</dbReference>
<dbReference type="InParanoid" id="A0A1V8T929"/>
<feature type="region of interest" description="Disordered" evidence="1">
    <location>
        <begin position="379"/>
        <end position="410"/>
    </location>
</feature>
<dbReference type="OrthoDB" id="4226666at2759"/>
<dbReference type="AlphaFoldDB" id="A0A1V8T929"/>
<gene>
    <name evidence="2" type="ORF">B0A48_07389</name>
</gene>
<feature type="region of interest" description="Disordered" evidence="1">
    <location>
        <begin position="53"/>
        <end position="86"/>
    </location>
</feature>
<comment type="caution">
    <text evidence="2">The sequence shown here is derived from an EMBL/GenBank/DDBJ whole genome shotgun (WGS) entry which is preliminary data.</text>
</comment>
<organism evidence="2 3">
    <name type="scientific">Cryoendolithus antarcticus</name>
    <dbReference type="NCBI Taxonomy" id="1507870"/>
    <lineage>
        <taxon>Eukaryota</taxon>
        <taxon>Fungi</taxon>
        <taxon>Dikarya</taxon>
        <taxon>Ascomycota</taxon>
        <taxon>Pezizomycotina</taxon>
        <taxon>Dothideomycetes</taxon>
        <taxon>Dothideomycetidae</taxon>
        <taxon>Cladosporiales</taxon>
        <taxon>Cladosporiaceae</taxon>
        <taxon>Cryoendolithus</taxon>
    </lineage>
</organism>
<feature type="compositionally biased region" description="Basic and acidic residues" evidence="1">
    <location>
        <begin position="167"/>
        <end position="178"/>
    </location>
</feature>
<feature type="region of interest" description="Disordered" evidence="1">
    <location>
        <begin position="130"/>
        <end position="178"/>
    </location>
</feature>
<dbReference type="STRING" id="1507870.A0A1V8T929"/>
<dbReference type="InterPro" id="IPR052973">
    <property type="entry name" value="Fungal_sec-metab_reg_TF"/>
</dbReference>